<name>A0A7W8FTZ0_9BACL</name>
<gene>
    <name evidence="1" type="ORF">HNQ44_003018</name>
</gene>
<dbReference type="AlphaFoldDB" id="A0A7W8FTZ0"/>
<evidence type="ECO:0000313" key="2">
    <source>
        <dbReference type="Proteomes" id="UP000525923"/>
    </source>
</evidence>
<accession>A0A7W8FTZ0</accession>
<comment type="caution">
    <text evidence="1">The sequence shown here is derived from an EMBL/GenBank/DDBJ whole genome shotgun (WGS) entry which is preliminary data.</text>
</comment>
<proteinExistence type="predicted"/>
<protein>
    <submittedName>
        <fullName evidence="1">Uncharacterized protein</fullName>
    </submittedName>
</protein>
<dbReference type="OrthoDB" id="2990035at2"/>
<dbReference type="Proteomes" id="UP000525923">
    <property type="component" value="Unassembled WGS sequence"/>
</dbReference>
<organism evidence="1 2">
    <name type="scientific">Planococcus koreensis</name>
    <dbReference type="NCBI Taxonomy" id="112331"/>
    <lineage>
        <taxon>Bacteria</taxon>
        <taxon>Bacillati</taxon>
        <taxon>Bacillota</taxon>
        <taxon>Bacilli</taxon>
        <taxon>Bacillales</taxon>
        <taxon>Caryophanaceae</taxon>
        <taxon>Planococcus</taxon>
    </lineage>
</organism>
<keyword evidence="2" id="KW-1185">Reference proteome</keyword>
<dbReference type="RefSeq" id="WP_135504806.1">
    <property type="nucleotide sequence ID" value="NZ_JACHHE010000010.1"/>
</dbReference>
<evidence type="ECO:0000313" key="1">
    <source>
        <dbReference type="EMBL" id="MBB5181553.1"/>
    </source>
</evidence>
<reference evidence="1 2" key="1">
    <citation type="submission" date="2020-08" db="EMBL/GenBank/DDBJ databases">
        <title>Genomic Encyclopedia of Type Strains, Phase IV (KMG-IV): sequencing the most valuable type-strain genomes for metagenomic binning, comparative biology and taxonomic classification.</title>
        <authorList>
            <person name="Goeker M."/>
        </authorList>
    </citation>
    <scope>NUCLEOTIDE SEQUENCE [LARGE SCALE GENOMIC DNA]</scope>
    <source>
        <strain evidence="1 2">DSM 15895</strain>
    </source>
</reference>
<dbReference type="EMBL" id="JACHHE010000010">
    <property type="protein sequence ID" value="MBB5181553.1"/>
    <property type="molecule type" value="Genomic_DNA"/>
</dbReference>
<sequence>MKFIDNEIVDILHVYKTEKHELQKRTRQNILAKREERVEKLVRDQFENYSVANWTDYEDLYCLEFRILLTKNQPLLDDNTELLKVLGGTRIDLTVFVSLISNHYYLWAEKTRYNPLNDKWTFQKITLKNHEVFPVIEKFTAEMERADFKLLPEFDARKFVPDVETKYLDKGKVRVFHIIFTDMETL</sequence>